<comment type="function">
    <text evidence="4">May be involved in photoreceptor outer segment disk morphogenesis.</text>
</comment>
<dbReference type="Proteomes" id="UP001497623">
    <property type="component" value="Unassembled WGS sequence"/>
</dbReference>
<evidence type="ECO:0000256" key="3">
    <source>
        <dbReference type="ARBA" id="ARBA00022490"/>
    </source>
</evidence>
<accession>A0AAV2SRN9</accession>
<evidence type="ECO:0000256" key="4">
    <source>
        <dbReference type="ARBA" id="ARBA00024819"/>
    </source>
</evidence>
<evidence type="ECO:0000256" key="1">
    <source>
        <dbReference type="ARBA" id="ARBA00004437"/>
    </source>
</evidence>
<dbReference type="Pfam" id="PF14996">
    <property type="entry name" value="RMP"/>
    <property type="match status" value="1"/>
</dbReference>
<evidence type="ECO:0000256" key="5">
    <source>
        <dbReference type="ARBA" id="ARBA00026215"/>
    </source>
</evidence>
<comment type="subcellular location">
    <subcellularLocation>
        <location evidence="2">Cytoplasm</location>
    </subcellularLocation>
    <subcellularLocation>
        <location evidence="1">Photoreceptor inner segment</location>
    </subcellularLocation>
</comment>
<keyword evidence="8" id="KW-1185">Reference proteome</keyword>
<evidence type="ECO:0000313" key="6">
    <source>
        <dbReference type="EMBL" id="CAL4228408.1"/>
    </source>
</evidence>
<dbReference type="PANTHER" id="PTHR33958">
    <property type="entry name" value="PROTEIN C8ORF37"/>
    <property type="match status" value="1"/>
</dbReference>
<sequence length="192" mass="21450">MGSDCVDDIDDLLNDAETFISSKNKTLESLTWEPRNSIALEDDLSDLLDDFEGPPEISRAPVVPGSMNLLGSQQTTTTVPNKEQCCCLPLYLGGSNILLGRSTGPSMARACDHIRCLSCDFIVVHIDGFAWRTNVDYLFLRNNFPDISKLRARLEPSRGKRAYACQCKYRSVDTLSTIDKQNDLNWVCAKHK</sequence>
<name>A0AAV2SRN9_MEGNR</name>
<reference evidence="6 8" key="1">
    <citation type="submission" date="2024-05" db="EMBL/GenBank/DDBJ databases">
        <authorList>
            <person name="Wallberg A."/>
        </authorList>
    </citation>
    <scope>NUCLEOTIDE SEQUENCE [LARGE SCALE GENOMIC DNA]</scope>
</reference>
<dbReference type="PANTHER" id="PTHR33958:SF1">
    <property type="entry name" value="CILIA- AND FLAGELLA-ASSOCIATED PROTEIN 418"/>
    <property type="match status" value="1"/>
</dbReference>
<comment type="caution">
    <text evidence="6">The sequence shown here is derived from an EMBL/GenBank/DDBJ whole genome shotgun (WGS) entry which is preliminary data.</text>
</comment>
<dbReference type="AlphaFoldDB" id="A0AAV2SRN9"/>
<dbReference type="EMBL" id="CAXKWB010105603">
    <property type="protein sequence ID" value="CAL4228411.1"/>
    <property type="molecule type" value="Genomic_DNA"/>
</dbReference>
<protein>
    <recommendedName>
        <fullName evidence="5">Cilia- and flagella-associated protein 418</fullName>
    </recommendedName>
</protein>
<gene>
    <name evidence="6" type="ORF">MNOR_LOCUS39598</name>
    <name evidence="7" type="ORF">MNOR_LOCUS39599</name>
</gene>
<proteinExistence type="predicted"/>
<evidence type="ECO:0000313" key="8">
    <source>
        <dbReference type="Proteomes" id="UP001497623"/>
    </source>
</evidence>
<organism evidence="6 8">
    <name type="scientific">Meganyctiphanes norvegica</name>
    <name type="common">Northern krill</name>
    <name type="synonym">Thysanopoda norvegica</name>
    <dbReference type="NCBI Taxonomy" id="48144"/>
    <lineage>
        <taxon>Eukaryota</taxon>
        <taxon>Metazoa</taxon>
        <taxon>Ecdysozoa</taxon>
        <taxon>Arthropoda</taxon>
        <taxon>Crustacea</taxon>
        <taxon>Multicrustacea</taxon>
        <taxon>Malacostraca</taxon>
        <taxon>Eumalacostraca</taxon>
        <taxon>Eucarida</taxon>
        <taxon>Euphausiacea</taxon>
        <taxon>Euphausiidae</taxon>
        <taxon>Meganyctiphanes</taxon>
    </lineage>
</organism>
<evidence type="ECO:0000313" key="7">
    <source>
        <dbReference type="EMBL" id="CAL4228411.1"/>
    </source>
</evidence>
<dbReference type="GO" id="GO:0001917">
    <property type="term" value="C:photoreceptor inner segment"/>
    <property type="evidence" value="ECO:0007669"/>
    <property type="project" value="UniProtKB-SubCell"/>
</dbReference>
<dbReference type="EMBL" id="CAXKWB010105603">
    <property type="protein sequence ID" value="CAL4228408.1"/>
    <property type="molecule type" value="Genomic_DNA"/>
</dbReference>
<dbReference type="InterPro" id="IPR029239">
    <property type="entry name" value="CFAP418"/>
</dbReference>
<keyword evidence="3" id="KW-0963">Cytoplasm</keyword>
<dbReference type="GO" id="GO:0005829">
    <property type="term" value="C:cytosol"/>
    <property type="evidence" value="ECO:0007669"/>
    <property type="project" value="TreeGrafter"/>
</dbReference>
<evidence type="ECO:0000256" key="2">
    <source>
        <dbReference type="ARBA" id="ARBA00004496"/>
    </source>
</evidence>